<protein>
    <submittedName>
        <fullName evidence="2">Sugar phosphate isomerase/epimerase</fullName>
    </submittedName>
</protein>
<evidence type="ECO:0000259" key="1">
    <source>
        <dbReference type="Pfam" id="PF01261"/>
    </source>
</evidence>
<dbReference type="Pfam" id="PF01261">
    <property type="entry name" value="AP_endonuc_2"/>
    <property type="match status" value="1"/>
</dbReference>
<dbReference type="InterPro" id="IPR013022">
    <property type="entry name" value="Xyl_isomerase-like_TIM-brl"/>
</dbReference>
<dbReference type="SUPFAM" id="SSF51658">
    <property type="entry name" value="Xylose isomerase-like"/>
    <property type="match status" value="1"/>
</dbReference>
<dbReference type="Gene3D" id="3.20.20.150">
    <property type="entry name" value="Divalent-metal-dependent TIM barrel enzymes"/>
    <property type="match status" value="1"/>
</dbReference>
<accession>A0A6B0Z1N8</accession>
<dbReference type="EMBL" id="VXRG01000171">
    <property type="protein sequence ID" value="MXY95792.1"/>
    <property type="molecule type" value="Genomic_DNA"/>
</dbReference>
<dbReference type="PANTHER" id="PTHR12110">
    <property type="entry name" value="HYDROXYPYRUVATE ISOMERASE"/>
    <property type="match status" value="1"/>
</dbReference>
<keyword evidence="2" id="KW-0413">Isomerase</keyword>
<comment type="caution">
    <text evidence="2">The sequence shown here is derived from an EMBL/GenBank/DDBJ whole genome shotgun (WGS) entry which is preliminary data.</text>
</comment>
<dbReference type="InterPro" id="IPR036237">
    <property type="entry name" value="Xyl_isomerase-like_sf"/>
</dbReference>
<dbReference type="GO" id="GO:0016853">
    <property type="term" value="F:isomerase activity"/>
    <property type="evidence" value="ECO:0007669"/>
    <property type="project" value="UniProtKB-KW"/>
</dbReference>
<dbReference type="InterPro" id="IPR050312">
    <property type="entry name" value="IolE/XylAMocC-like"/>
</dbReference>
<reference evidence="2" key="1">
    <citation type="submission" date="2019-09" db="EMBL/GenBank/DDBJ databases">
        <title>Characterisation of the sponge microbiome using genome-centric metagenomics.</title>
        <authorList>
            <person name="Engelberts J.P."/>
            <person name="Robbins S.J."/>
            <person name="De Goeij J.M."/>
            <person name="Aranda M."/>
            <person name="Bell S.C."/>
            <person name="Webster N.S."/>
        </authorList>
    </citation>
    <scope>NUCLEOTIDE SEQUENCE</scope>
    <source>
        <strain evidence="2">SB0664_bin_27</strain>
    </source>
</reference>
<proteinExistence type="predicted"/>
<dbReference type="PANTHER" id="PTHR12110:SF41">
    <property type="entry name" value="INOSOSE DEHYDRATASE"/>
    <property type="match status" value="1"/>
</dbReference>
<name>A0A6B0Z1N8_9CHLR</name>
<sequence length="289" mass="31801">MSTRIALGNASYGFREYTVPEFFAASREIGLTLVEIDCGWLEEESRNKIAVDATPQELDAVRRMAANAGVKIAALGGGAVVGLYGDVAEDRCDELTKVIDHADALDARVVRVFTEHDFTHSKHYVLPAERVTDALYETLSAAFNRLGSYAQAKNVSLAIENHGGTSATGARLKRLLDMVPYKSVGVTYDPANYAYGGEDPYEALLAIQDRVVYTHWKDVARLACGVEYRAFGEGDIDWPPIIRTLLDSFDGVWAVEYERKVDSTLETLKVGSRQSRDNLLAAIEQIQTA</sequence>
<feature type="domain" description="Xylose isomerase-like TIM barrel" evidence="1">
    <location>
        <begin position="23"/>
        <end position="261"/>
    </location>
</feature>
<evidence type="ECO:0000313" key="2">
    <source>
        <dbReference type="EMBL" id="MXY95792.1"/>
    </source>
</evidence>
<organism evidence="2">
    <name type="scientific">Caldilineaceae bacterium SB0664_bin_27</name>
    <dbReference type="NCBI Taxonomy" id="2605260"/>
    <lineage>
        <taxon>Bacteria</taxon>
        <taxon>Bacillati</taxon>
        <taxon>Chloroflexota</taxon>
        <taxon>Caldilineae</taxon>
        <taxon>Caldilineales</taxon>
        <taxon>Caldilineaceae</taxon>
    </lineage>
</organism>
<gene>
    <name evidence="2" type="ORF">F4Y42_20325</name>
</gene>
<dbReference type="AlphaFoldDB" id="A0A6B0Z1N8"/>